<sequence>MRTRRFDSWSIGVGGGGYQYDWPLWTRAAERIDVPAGGVVPGPLDIAALPPPTLPSAAPLAEGRPGA</sequence>
<dbReference type="EMBL" id="AP022871">
    <property type="protein sequence ID" value="BCB84840.1"/>
    <property type="molecule type" value="Genomic_DNA"/>
</dbReference>
<dbReference type="AlphaFoldDB" id="A0A6F8YFJ6"/>
<reference evidence="1 2" key="2">
    <citation type="submission" date="2020-03" db="EMBL/GenBank/DDBJ databases">
        <authorList>
            <person name="Ichikawa N."/>
            <person name="Kimura A."/>
            <person name="Kitahashi Y."/>
            <person name="Uohara A."/>
        </authorList>
    </citation>
    <scope>NUCLEOTIDE SEQUENCE [LARGE SCALE GENOMIC DNA]</scope>
    <source>
        <strain evidence="1 2">NBRC 105367</strain>
    </source>
</reference>
<evidence type="ECO:0000313" key="1">
    <source>
        <dbReference type="EMBL" id="BCB84840.1"/>
    </source>
</evidence>
<accession>A0A6F8YFJ6</accession>
<gene>
    <name evidence="1" type="ORF">Psuf_021530</name>
</gene>
<dbReference type="KEGG" id="psuu:Psuf_021530"/>
<evidence type="ECO:0000313" key="2">
    <source>
        <dbReference type="Proteomes" id="UP000503011"/>
    </source>
</evidence>
<proteinExistence type="predicted"/>
<reference evidence="1 2" key="1">
    <citation type="submission" date="2020-03" db="EMBL/GenBank/DDBJ databases">
        <title>Whole genome shotgun sequence of Phytohabitans suffuscus NBRC 105367.</title>
        <authorList>
            <person name="Komaki H."/>
            <person name="Tamura T."/>
        </authorList>
    </citation>
    <scope>NUCLEOTIDE SEQUENCE [LARGE SCALE GENOMIC DNA]</scope>
    <source>
        <strain evidence="1 2">NBRC 105367</strain>
    </source>
</reference>
<protein>
    <submittedName>
        <fullName evidence="1">Uncharacterized protein</fullName>
    </submittedName>
</protein>
<keyword evidence="2" id="KW-1185">Reference proteome</keyword>
<dbReference type="Proteomes" id="UP000503011">
    <property type="component" value="Chromosome"/>
</dbReference>
<name>A0A6F8YFJ6_9ACTN</name>
<organism evidence="1 2">
    <name type="scientific">Phytohabitans suffuscus</name>
    <dbReference type="NCBI Taxonomy" id="624315"/>
    <lineage>
        <taxon>Bacteria</taxon>
        <taxon>Bacillati</taxon>
        <taxon>Actinomycetota</taxon>
        <taxon>Actinomycetes</taxon>
        <taxon>Micromonosporales</taxon>
        <taxon>Micromonosporaceae</taxon>
    </lineage>
</organism>